<dbReference type="InterPro" id="IPR038274">
    <property type="entry name" value="Atg6/Beclin_C_sf"/>
</dbReference>
<feature type="domain" description="Atg6 BARA" evidence="2">
    <location>
        <begin position="74"/>
        <end position="233"/>
    </location>
</feature>
<dbReference type="InterPro" id="IPR007243">
    <property type="entry name" value="Atg6/Beclin"/>
</dbReference>
<dbReference type="InterPro" id="IPR040455">
    <property type="entry name" value="Atg6_BARA"/>
</dbReference>
<reference evidence="3" key="1">
    <citation type="submission" date="2023-01" db="EMBL/GenBank/DDBJ databases">
        <title>Metagenome sequencing of chrysophaentin producing Chrysophaeum taylorii.</title>
        <authorList>
            <person name="Davison J."/>
            <person name="Bewley C."/>
        </authorList>
    </citation>
    <scope>NUCLEOTIDE SEQUENCE</scope>
    <source>
        <strain evidence="3">NIES-1699</strain>
    </source>
</reference>
<dbReference type="PANTHER" id="PTHR12768:SF4">
    <property type="entry name" value="BECLIN-1"/>
    <property type="match status" value="1"/>
</dbReference>
<name>A0AAD7XGX1_9STRA</name>
<dbReference type="GO" id="GO:0000423">
    <property type="term" value="P:mitophagy"/>
    <property type="evidence" value="ECO:0007669"/>
    <property type="project" value="TreeGrafter"/>
</dbReference>
<dbReference type="GO" id="GO:0006995">
    <property type="term" value="P:cellular response to nitrogen starvation"/>
    <property type="evidence" value="ECO:0007669"/>
    <property type="project" value="TreeGrafter"/>
</dbReference>
<evidence type="ECO:0000259" key="2">
    <source>
        <dbReference type="Pfam" id="PF04111"/>
    </source>
</evidence>
<keyword evidence="4" id="KW-1185">Reference proteome</keyword>
<comment type="similarity">
    <text evidence="1">Belongs to the beclin family.</text>
</comment>
<evidence type="ECO:0000256" key="1">
    <source>
        <dbReference type="ARBA" id="ARBA00005965"/>
    </source>
</evidence>
<protein>
    <recommendedName>
        <fullName evidence="2">Atg6 BARA domain-containing protein</fullName>
    </recommendedName>
</protein>
<proteinExistence type="inferred from homology"/>
<evidence type="ECO:0000313" key="4">
    <source>
        <dbReference type="Proteomes" id="UP001230188"/>
    </source>
</evidence>
<dbReference type="EMBL" id="JAQMWT010000460">
    <property type="protein sequence ID" value="KAJ8601002.1"/>
    <property type="molecule type" value="Genomic_DNA"/>
</dbReference>
<dbReference type="Gene3D" id="1.10.418.40">
    <property type="entry name" value="Autophagy protein 6/Beclin 1"/>
    <property type="match status" value="1"/>
</dbReference>
<evidence type="ECO:0000313" key="3">
    <source>
        <dbReference type="EMBL" id="KAJ8601002.1"/>
    </source>
</evidence>
<gene>
    <name evidence="3" type="ORF">CTAYLR_010085</name>
</gene>
<dbReference type="AlphaFoldDB" id="A0AAD7XGX1"/>
<organism evidence="3 4">
    <name type="scientific">Chrysophaeum taylorii</name>
    <dbReference type="NCBI Taxonomy" id="2483200"/>
    <lineage>
        <taxon>Eukaryota</taxon>
        <taxon>Sar</taxon>
        <taxon>Stramenopiles</taxon>
        <taxon>Ochrophyta</taxon>
        <taxon>Pelagophyceae</taxon>
        <taxon>Pelagomonadales</taxon>
        <taxon>Pelagomonadaceae</taxon>
        <taxon>Chrysophaeum</taxon>
    </lineage>
</organism>
<dbReference type="GO" id="GO:0000407">
    <property type="term" value="C:phagophore assembly site"/>
    <property type="evidence" value="ECO:0007669"/>
    <property type="project" value="TreeGrafter"/>
</dbReference>
<dbReference type="GO" id="GO:0034272">
    <property type="term" value="C:phosphatidylinositol 3-kinase complex, class III, type II"/>
    <property type="evidence" value="ECO:0007669"/>
    <property type="project" value="TreeGrafter"/>
</dbReference>
<dbReference type="Proteomes" id="UP001230188">
    <property type="component" value="Unassembled WGS sequence"/>
</dbReference>
<accession>A0AAD7XGX1</accession>
<dbReference type="GO" id="GO:0043548">
    <property type="term" value="F:phosphatidylinositol 3-kinase binding"/>
    <property type="evidence" value="ECO:0007669"/>
    <property type="project" value="TreeGrafter"/>
</dbReference>
<dbReference type="PANTHER" id="PTHR12768">
    <property type="entry name" value="BECLIN 1"/>
    <property type="match status" value="1"/>
</dbReference>
<dbReference type="GO" id="GO:0000045">
    <property type="term" value="P:autophagosome assembly"/>
    <property type="evidence" value="ECO:0007669"/>
    <property type="project" value="TreeGrafter"/>
</dbReference>
<dbReference type="GO" id="GO:0045324">
    <property type="term" value="P:late endosome to vacuole transport"/>
    <property type="evidence" value="ECO:0007669"/>
    <property type="project" value="TreeGrafter"/>
</dbReference>
<dbReference type="Pfam" id="PF04111">
    <property type="entry name" value="APG6"/>
    <property type="match status" value="1"/>
</dbReference>
<sequence>MESECAKLKAELRCAKRRRSVIRRRRTYVLALRQRWISECQSMEWRSLRLGERHDMFRAMIDHRISSFERLLALNSLDDCFHIWHCGPYATINSFRLGRLSSAQVLWSEVNAALGTVLHLLAVLNTKQSKFQLIPLGSYSRIQARDQKTSYSLFMDDSFSLLPKRNFTHALLALIASLEELKQLIKPKDPAMCQLYSLPKHQLQDRAFYMGDDNVWSKVMKFVLVDLKWAVAFEARHGATYAF</sequence>
<dbReference type="GO" id="GO:0030674">
    <property type="term" value="F:protein-macromolecule adaptor activity"/>
    <property type="evidence" value="ECO:0007669"/>
    <property type="project" value="TreeGrafter"/>
</dbReference>
<dbReference type="GO" id="GO:0034271">
    <property type="term" value="C:phosphatidylinositol 3-kinase complex, class III, type I"/>
    <property type="evidence" value="ECO:0007669"/>
    <property type="project" value="TreeGrafter"/>
</dbReference>
<comment type="caution">
    <text evidence="3">The sequence shown here is derived from an EMBL/GenBank/DDBJ whole genome shotgun (WGS) entry which is preliminary data.</text>
</comment>